<evidence type="ECO:0000256" key="4">
    <source>
        <dbReference type="ARBA" id="ARBA00022989"/>
    </source>
</evidence>
<gene>
    <name evidence="7" type="ORF">D7294_13995</name>
</gene>
<dbReference type="OrthoDB" id="9812661at2"/>
<evidence type="ECO:0000313" key="7">
    <source>
        <dbReference type="EMBL" id="RKN41607.1"/>
    </source>
</evidence>
<keyword evidence="5 6" id="KW-0472">Membrane</keyword>
<dbReference type="PANTHER" id="PTHR30474">
    <property type="entry name" value="CELL CYCLE PROTEIN"/>
    <property type="match status" value="1"/>
</dbReference>
<accession>A0A3A9Z2K5</accession>
<dbReference type="InterPro" id="IPR001182">
    <property type="entry name" value="FtsW/RodA"/>
</dbReference>
<evidence type="ECO:0000256" key="3">
    <source>
        <dbReference type="ARBA" id="ARBA00022960"/>
    </source>
</evidence>
<protein>
    <submittedName>
        <fullName evidence="7">FtsW/RodA/SpoVE family cell cycle protein</fullName>
    </submittedName>
</protein>
<feature type="transmembrane region" description="Helical" evidence="6">
    <location>
        <begin position="21"/>
        <end position="46"/>
    </location>
</feature>
<evidence type="ECO:0000256" key="2">
    <source>
        <dbReference type="ARBA" id="ARBA00022692"/>
    </source>
</evidence>
<dbReference type="AlphaFoldDB" id="A0A3A9Z2K5"/>
<organism evidence="7 8">
    <name type="scientific">Streptomyces hoynatensis</name>
    <dbReference type="NCBI Taxonomy" id="1141874"/>
    <lineage>
        <taxon>Bacteria</taxon>
        <taxon>Bacillati</taxon>
        <taxon>Actinomycetota</taxon>
        <taxon>Actinomycetes</taxon>
        <taxon>Kitasatosporales</taxon>
        <taxon>Streptomycetaceae</taxon>
        <taxon>Streptomyces</taxon>
    </lineage>
</organism>
<dbReference type="RefSeq" id="WP_120679416.1">
    <property type="nucleotide sequence ID" value="NZ_RBAL01000007.1"/>
</dbReference>
<keyword evidence="8" id="KW-1185">Reference proteome</keyword>
<comment type="subcellular location">
    <subcellularLocation>
        <location evidence="1">Membrane</location>
        <topology evidence="1">Multi-pass membrane protein</topology>
    </subcellularLocation>
</comment>
<evidence type="ECO:0000256" key="5">
    <source>
        <dbReference type="ARBA" id="ARBA00023136"/>
    </source>
</evidence>
<feature type="transmembrane region" description="Helical" evidence="6">
    <location>
        <begin position="397"/>
        <end position="421"/>
    </location>
</feature>
<sequence length="484" mass="51863">MREGRRDGRHEVRRWVARRRNTELVLVLFAVAIAGFGHAAAGLAMYEKVPSALPWYTLGLGAAALAAHLAVRRFARHADPLILPITVLLTGLGLVLMDRLDYAYAQHYPAENYQSAPVASDQVTWTLIGVALLIAVLAVLRHHRVLQRYTYLGMAVAMLLLMAPAFFGADQFGAKRWITLGPLSVQPGEFVKVMIVVFFASYLMANRDALALVGRRFLGLALPRGRNAGPVLLVWAVSLVVLFYERDLGTSLIFFAVFIVMLYIATERTSWVVLGGLMAAAGTFVVATTQPHVKGRVQAWLHPMDIFLPPDQRPPGLISDQSAQSLFSFGSGHLMGTGLGQGHSYLVGFAGRSDFILATVGEELGLAGVTLVVLLYVLLAQRGYAAALAATDPFGKLLAAGLSTVLVLQVFVVAGGVTGLIPLTGKALPFLAQGGSSTVANFLLVALLIRVSDTAGKASTQPAGNATILTPVIRDHDARRPEVL</sequence>
<comment type="caution">
    <text evidence="7">The sequence shown here is derived from an EMBL/GenBank/DDBJ whole genome shotgun (WGS) entry which is preliminary data.</text>
</comment>
<dbReference type="GO" id="GO:0051301">
    <property type="term" value="P:cell division"/>
    <property type="evidence" value="ECO:0007669"/>
    <property type="project" value="InterPro"/>
</dbReference>
<keyword evidence="2 6" id="KW-0812">Transmembrane</keyword>
<dbReference type="PANTHER" id="PTHR30474:SF3">
    <property type="entry name" value="PEPTIDOGLYCAN GLYCOSYLTRANSFERASE RODA"/>
    <property type="match status" value="1"/>
</dbReference>
<evidence type="ECO:0000256" key="1">
    <source>
        <dbReference type="ARBA" id="ARBA00004141"/>
    </source>
</evidence>
<evidence type="ECO:0000256" key="6">
    <source>
        <dbReference type="SAM" id="Phobius"/>
    </source>
</evidence>
<dbReference type="GO" id="GO:0015648">
    <property type="term" value="F:lipid-linked peptidoglycan transporter activity"/>
    <property type="evidence" value="ECO:0007669"/>
    <property type="project" value="TreeGrafter"/>
</dbReference>
<keyword evidence="4 6" id="KW-1133">Transmembrane helix</keyword>
<feature type="transmembrane region" description="Helical" evidence="6">
    <location>
        <begin position="227"/>
        <end position="244"/>
    </location>
</feature>
<feature type="transmembrane region" description="Helical" evidence="6">
    <location>
        <begin position="189"/>
        <end position="206"/>
    </location>
</feature>
<feature type="transmembrane region" description="Helical" evidence="6">
    <location>
        <begin position="149"/>
        <end position="169"/>
    </location>
</feature>
<reference evidence="7 8" key="1">
    <citation type="journal article" date="2014" name="Int. J. Syst. Evol. Microbiol.">
        <title>Streptomyces hoynatensis sp. nov., isolated from deep marine sediment.</title>
        <authorList>
            <person name="Veyisoglu A."/>
            <person name="Sahin N."/>
        </authorList>
    </citation>
    <scope>NUCLEOTIDE SEQUENCE [LARGE SCALE GENOMIC DNA]</scope>
    <source>
        <strain evidence="7 8">KCTC 29097</strain>
    </source>
</reference>
<dbReference type="Pfam" id="PF01098">
    <property type="entry name" value="FTSW_RODA_SPOVE"/>
    <property type="match status" value="1"/>
</dbReference>
<dbReference type="EMBL" id="RBAL01000007">
    <property type="protein sequence ID" value="RKN41607.1"/>
    <property type="molecule type" value="Genomic_DNA"/>
</dbReference>
<feature type="transmembrane region" description="Helical" evidence="6">
    <location>
        <begin position="427"/>
        <end position="449"/>
    </location>
</feature>
<feature type="transmembrane region" description="Helical" evidence="6">
    <location>
        <begin position="78"/>
        <end position="97"/>
    </location>
</feature>
<name>A0A3A9Z2K5_9ACTN</name>
<feature type="transmembrane region" description="Helical" evidence="6">
    <location>
        <begin position="364"/>
        <end position="385"/>
    </location>
</feature>
<dbReference type="Proteomes" id="UP000272474">
    <property type="component" value="Unassembled WGS sequence"/>
</dbReference>
<keyword evidence="3" id="KW-0133">Cell shape</keyword>
<evidence type="ECO:0000313" key="8">
    <source>
        <dbReference type="Proteomes" id="UP000272474"/>
    </source>
</evidence>
<feature type="transmembrane region" description="Helical" evidence="6">
    <location>
        <begin position="52"/>
        <end position="71"/>
    </location>
</feature>
<proteinExistence type="predicted"/>
<dbReference type="GO" id="GO:0032153">
    <property type="term" value="C:cell division site"/>
    <property type="evidence" value="ECO:0007669"/>
    <property type="project" value="TreeGrafter"/>
</dbReference>
<feature type="transmembrane region" description="Helical" evidence="6">
    <location>
        <begin position="123"/>
        <end position="140"/>
    </location>
</feature>
<dbReference type="GO" id="GO:0005886">
    <property type="term" value="C:plasma membrane"/>
    <property type="evidence" value="ECO:0007669"/>
    <property type="project" value="TreeGrafter"/>
</dbReference>
<feature type="transmembrane region" description="Helical" evidence="6">
    <location>
        <begin position="250"/>
        <end position="266"/>
    </location>
</feature>
<feature type="transmembrane region" description="Helical" evidence="6">
    <location>
        <begin position="271"/>
        <end position="293"/>
    </location>
</feature>
<dbReference type="GO" id="GO:0008360">
    <property type="term" value="P:regulation of cell shape"/>
    <property type="evidence" value="ECO:0007669"/>
    <property type="project" value="UniProtKB-KW"/>
</dbReference>